<dbReference type="InterPro" id="IPR046780">
    <property type="entry name" value="aBig_2"/>
</dbReference>
<dbReference type="InterPro" id="IPR006710">
    <property type="entry name" value="Glyco_hydro_43"/>
</dbReference>
<evidence type="ECO:0000259" key="6">
    <source>
        <dbReference type="PROSITE" id="PS50835"/>
    </source>
</evidence>
<accession>A0A6N9JU07</accession>
<proteinExistence type="inferred from homology"/>
<dbReference type="PANTHER" id="PTHR43817">
    <property type="entry name" value="GLYCOSYL HYDROLASE"/>
    <property type="match status" value="1"/>
</dbReference>
<dbReference type="Gene3D" id="2.60.40.10">
    <property type="entry name" value="Immunoglobulins"/>
    <property type="match status" value="1"/>
</dbReference>
<dbReference type="Pfam" id="PF20578">
    <property type="entry name" value="aBig_2"/>
    <property type="match status" value="3"/>
</dbReference>
<evidence type="ECO:0000256" key="5">
    <source>
        <dbReference type="SAM" id="SignalP"/>
    </source>
</evidence>
<dbReference type="InterPro" id="IPR036179">
    <property type="entry name" value="Ig-like_dom_sf"/>
</dbReference>
<comment type="similarity">
    <text evidence="1">Belongs to the glycosyl hydrolase 43 family.</text>
</comment>
<dbReference type="EMBL" id="WWSH01000002">
    <property type="protein sequence ID" value="MZK09547.1"/>
    <property type="molecule type" value="Genomic_DNA"/>
</dbReference>
<dbReference type="InterPro" id="IPR013320">
    <property type="entry name" value="ConA-like_dom_sf"/>
</dbReference>
<dbReference type="Gene3D" id="2.60.120.200">
    <property type="match status" value="2"/>
</dbReference>
<dbReference type="InterPro" id="IPR023296">
    <property type="entry name" value="Glyco_hydro_beta-prop_sf"/>
</dbReference>
<organism evidence="7 8">
    <name type="scientific">Dorea longicatena</name>
    <dbReference type="NCBI Taxonomy" id="88431"/>
    <lineage>
        <taxon>Bacteria</taxon>
        <taxon>Bacillati</taxon>
        <taxon>Bacillota</taxon>
        <taxon>Clostridia</taxon>
        <taxon>Lachnospirales</taxon>
        <taxon>Lachnospiraceae</taxon>
        <taxon>Dorea</taxon>
    </lineage>
</organism>
<gene>
    <name evidence="7" type="ORF">GT576_04145</name>
</gene>
<name>A0A6N9JU07_9FIRM</name>
<dbReference type="RefSeq" id="WP_161170029.1">
    <property type="nucleotide sequence ID" value="NZ_JADNMG010000003.1"/>
</dbReference>
<feature type="chain" id="PRO_5026728788" evidence="5">
    <location>
        <begin position="27"/>
        <end position="1551"/>
    </location>
</feature>
<feature type="domain" description="Ig-like" evidence="6">
    <location>
        <begin position="1378"/>
        <end position="1450"/>
    </location>
</feature>
<protein>
    <submittedName>
        <fullName evidence="7">Family 43 glycosylhydrolase</fullName>
    </submittedName>
</protein>
<dbReference type="PROSITE" id="PS50835">
    <property type="entry name" value="IG_LIKE"/>
    <property type="match status" value="1"/>
</dbReference>
<reference evidence="7 8" key="1">
    <citation type="journal article" date="2019" name="Nat. Med.">
        <title>A library of human gut bacterial isolates paired with longitudinal multiomics data enables mechanistic microbiome research.</title>
        <authorList>
            <person name="Poyet M."/>
            <person name="Groussin M."/>
            <person name="Gibbons S.M."/>
            <person name="Avila-Pacheco J."/>
            <person name="Jiang X."/>
            <person name="Kearney S.M."/>
            <person name="Perrotta A.R."/>
            <person name="Berdy B."/>
            <person name="Zhao S."/>
            <person name="Lieberman T.D."/>
            <person name="Swanson P.K."/>
            <person name="Smith M."/>
            <person name="Roesemann S."/>
            <person name="Alexander J.E."/>
            <person name="Rich S.A."/>
            <person name="Livny J."/>
            <person name="Vlamakis H."/>
            <person name="Clish C."/>
            <person name="Bullock K."/>
            <person name="Deik A."/>
            <person name="Scott J."/>
            <person name="Pierce K.A."/>
            <person name="Xavier R.J."/>
            <person name="Alm E.J."/>
        </authorList>
    </citation>
    <scope>NUCLEOTIDE SEQUENCE [LARGE SCALE GENOMIC DNA]</scope>
    <source>
        <strain evidence="7 8">BIOML-A1</strain>
    </source>
</reference>
<dbReference type="SUPFAM" id="SSF75005">
    <property type="entry name" value="Arabinanase/levansucrase/invertase"/>
    <property type="match status" value="2"/>
</dbReference>
<evidence type="ECO:0000313" key="8">
    <source>
        <dbReference type="Proteomes" id="UP000449249"/>
    </source>
</evidence>
<dbReference type="SUPFAM" id="SSF49899">
    <property type="entry name" value="Concanavalin A-like lectins/glucanases"/>
    <property type="match status" value="2"/>
</dbReference>
<dbReference type="Pfam" id="PF04616">
    <property type="entry name" value="Glyco_hydro_43"/>
    <property type="match status" value="1"/>
</dbReference>
<dbReference type="Proteomes" id="UP000449249">
    <property type="component" value="Unassembled WGS sequence"/>
</dbReference>
<dbReference type="CDD" id="cd18819">
    <property type="entry name" value="GH43_LbAraf43-like"/>
    <property type="match status" value="1"/>
</dbReference>
<evidence type="ECO:0000256" key="2">
    <source>
        <dbReference type="ARBA" id="ARBA00022729"/>
    </source>
</evidence>
<dbReference type="InterPro" id="IPR013783">
    <property type="entry name" value="Ig-like_fold"/>
</dbReference>
<dbReference type="GO" id="GO:0005975">
    <property type="term" value="P:carbohydrate metabolic process"/>
    <property type="evidence" value="ECO:0007669"/>
    <property type="project" value="InterPro"/>
</dbReference>
<comment type="caution">
    <text evidence="7">The sequence shown here is derived from an EMBL/GenBank/DDBJ whole genome shotgun (WGS) entry which is preliminary data.</text>
</comment>
<dbReference type="Gene3D" id="2.115.10.20">
    <property type="entry name" value="Glycosyl hydrolase domain, family 43"/>
    <property type="match status" value="2"/>
</dbReference>
<keyword evidence="2 5" id="KW-0732">Signal</keyword>
<dbReference type="InterPro" id="IPR011081">
    <property type="entry name" value="Big_4"/>
</dbReference>
<dbReference type="Pfam" id="PF13385">
    <property type="entry name" value="Laminin_G_3"/>
    <property type="match status" value="2"/>
</dbReference>
<keyword evidence="3 7" id="KW-0378">Hydrolase</keyword>
<evidence type="ECO:0000256" key="1">
    <source>
        <dbReference type="ARBA" id="ARBA00009865"/>
    </source>
</evidence>
<feature type="signal peptide" evidence="5">
    <location>
        <begin position="1"/>
        <end position="26"/>
    </location>
</feature>
<sequence>MKKGKIRRLLSITLLGTMLASSVVQAAPLSDTAENENLEYLAYYPLTEDVQDHSGNETAQNAELKGTGAAFKDGALYLPGGAANSSAGYVELPQGMFDGQNTLTISVWLKNETGAGDYAAMFFGTGKNSSGYPSQYWLLNPSKGGKMKSVITNSVSAGNPWTTEYGITPTNSSNGISGPTTDSSWAMYTTVITEDSITGYYNNQKIGTVKTSNKVENFGENLLAYIGKSSYPDKFYKGGVKELAIYKNELTEAQVKELYAGEALEMAKENLTIANDSAITDDIQLPTSDGGVKISWSSSNPEILNEKGEITRGEDVEGTQEVTLTATLSVDDYTVTKDFTVLVAEAQTADVPYLAYYPLEKDTKDASGNDRDAELKGQNGIFTDGSLSLPGGASGSDAAYVELPKGMFDGKNTVTISAWLKNQTGSGNYAAMFFGNDKNSNGFPTQYWLLNPANLSGQMKSVITNSVNESAPYNTEYGISPTNSAYGIAGPKTGSDWAKYTTVITENSITGYYNDQKIGTVEITNKVENFGTDLFAYIGKSSYSDMFYKGSVKEVKIYDGAQSYKQVKSDYYNEVLKAAKDGLSIGDTSAVKEDLTLPATLENGVSVSWETSKASVITAEGKVTRPEEGKTSETITLTATLSLNGYTVTKEFEVTVVPWNLDEDLAEAAAQLKLAKVISEDIELPEEGKYGSTITWKSSDDSVLSDAGAIVSRPESGKGNQKVTLTATLSLNGKSVEKPFKIEVMEEFYGYIMSYVTGNNDLTGSLHLAYSTDGANFTALNSNTGILFATIDTNNGNKNLTTGIRFTSPYLFRKADGSFGFTATQSNSKKSIYMYDSEDLLTYTGERMVETNTDIGNPLSPQVVYDSKAGAYRVNWTCNGVKYSNLTEDLTTLEAPQAYDYTEKTTEGIQTIPEGAVTGNVIGVTKAEYDKIINKFTKVTNTGISEVKDVTVKSGEDVELPESVTAYYSDGSTANMGVTWNTDGIDFSKAGTYTVNGTVNQTEYTNPLIEQRADPQIKYDEDTKAYYFTASYPAFYNADNGYDRIILRKADTIQGLSDAEGGLEKEITIWKAPSTGKMARHVWAPEIHKIKGKWYVFFAAGDSGNIWNIRPYVLVCQGDDPYDASSWVQADGTAEIHAATSEESAYFKHMSLDMTYFEHNGKHYVIWADIIGQSALYMQEINPDKPWEGKGKVIMLTTPEYGWERNVERVNEGPTILKHDGKIFIAFSAAGTGPEYCIGLLTADENADLMDPDSWTKTAYPVLTSADVPGEYGPGHNSFTVDENGNAVFVYHARSEECYKNQCQWSSASSLYDPCRHARVKRVHWAADGTPILNMSYEEELNDAYKNVTVQVTVEDNSGEGKELAITENPKNYVGKIGETAEFTVKATGEGLTYKWEYSNANSSKWYASSMEGSKTDTVKVPVQKYRDGQKYRCIVTDKNGKTVTSAVVAVKVAELPAGLAIVSQPVSVNAAKGTMTEFKVQAIGEGLTYQWEYCNASSNKWRTSSMEGNQTDTIKVEAGSWRNGQKYRCVIKDAEGNTLISDAATLTVTQ</sequence>
<evidence type="ECO:0000313" key="7">
    <source>
        <dbReference type="EMBL" id="MZK09547.1"/>
    </source>
</evidence>
<dbReference type="InterPro" id="IPR007110">
    <property type="entry name" value="Ig-like_dom"/>
</dbReference>
<evidence type="ECO:0000256" key="4">
    <source>
        <dbReference type="ARBA" id="ARBA00023295"/>
    </source>
</evidence>
<evidence type="ECO:0000256" key="3">
    <source>
        <dbReference type="ARBA" id="ARBA00022801"/>
    </source>
</evidence>
<dbReference type="PANTHER" id="PTHR43817:SF1">
    <property type="entry name" value="HYDROLASE, FAMILY 43, PUTATIVE (AFU_ORTHOLOGUE AFUA_3G01660)-RELATED"/>
    <property type="match status" value="1"/>
</dbReference>
<dbReference type="Pfam" id="PF07532">
    <property type="entry name" value="Big_4"/>
    <property type="match status" value="1"/>
</dbReference>
<dbReference type="SUPFAM" id="SSF48726">
    <property type="entry name" value="Immunoglobulin"/>
    <property type="match status" value="1"/>
</dbReference>
<dbReference type="GO" id="GO:0004553">
    <property type="term" value="F:hydrolase activity, hydrolyzing O-glycosyl compounds"/>
    <property type="evidence" value="ECO:0007669"/>
    <property type="project" value="InterPro"/>
</dbReference>
<keyword evidence="4" id="KW-0326">Glycosidase</keyword>